<evidence type="ECO:0000256" key="4">
    <source>
        <dbReference type="ARBA" id="ARBA00011747"/>
    </source>
</evidence>
<sequence length="491" mass="54505">MSRERGPFVRGESAGASRWAWPTPPRPLAPSPPRFPSHPVLPFSTMREILHIQTGQCGNQIGTKFWETITEEHGIDGSGTYVGDNPLQLDKANVYFTEASNAKYVPRAVLVDLEPGTMDVIRSGPLGGLFRPDNIVFGQSGAGNNWAKGHYTEGAELVDSVLDVVRKEAEACDALQGFQLTHSLGGGTGSGMGTLLISKIREEFPDRMMATFSVVPSPKVSDTVVEPYNATLSVHQLVENSDETFCIDNEALYDICFRTLKLTSPTHGDLNQLVSVVMSGITTSLRFPGQLNSDLRKFATNLVPFPRLHFFMVGFAPLTAKGSQSFRAVTVPELAQQMFDAKNMMAASDPRMGRYLTVAALWRGKVSLRDVDDTMLAVQQKNADHFVEWIPNNVQTAHCEIPPKGLKMAVTFIGNSTSIQTLFQRINTQFSSMFRRRAFLHWYTGEGMDEMEFTEAESNMQDLVAEYQQYQEAGVDDEEYIEEEGVEYAEE</sequence>
<dbReference type="InterPro" id="IPR003008">
    <property type="entry name" value="Tubulin_FtsZ_GTPase"/>
</dbReference>
<accession>A0A5C5FYK4</accession>
<dbReference type="STRING" id="5288.A0A5C5FYK4"/>
<evidence type="ECO:0000256" key="12">
    <source>
        <dbReference type="SAM" id="MobiDB-lite"/>
    </source>
</evidence>
<proteinExistence type="inferred from homology"/>
<comment type="cofactor">
    <cofactor evidence="1">
        <name>Mg(2+)</name>
        <dbReference type="ChEBI" id="CHEBI:18420"/>
    </cofactor>
</comment>
<dbReference type="InterPro" id="IPR008280">
    <property type="entry name" value="Tub_FtsZ_C"/>
</dbReference>
<protein>
    <recommendedName>
        <fullName evidence="11">Tubulin beta chain</fullName>
    </recommendedName>
</protein>
<evidence type="ECO:0000256" key="3">
    <source>
        <dbReference type="ARBA" id="ARBA00009636"/>
    </source>
</evidence>
<dbReference type="GO" id="GO:0003924">
    <property type="term" value="F:GTPase activity"/>
    <property type="evidence" value="ECO:0007669"/>
    <property type="project" value="InterPro"/>
</dbReference>
<dbReference type="InterPro" id="IPR000217">
    <property type="entry name" value="Tubulin"/>
</dbReference>
<dbReference type="GO" id="GO:0005200">
    <property type="term" value="F:structural constituent of cytoskeleton"/>
    <property type="evidence" value="ECO:0007669"/>
    <property type="project" value="InterPro"/>
</dbReference>
<dbReference type="FunFam" id="3.30.1330.20:FF:000002">
    <property type="entry name" value="Tubulin beta chain"/>
    <property type="match status" value="1"/>
</dbReference>
<comment type="function">
    <text evidence="10 11">Tubulin is the major constituent of microtubules, a cylinder consisting of laterally associated linear protofilaments composed of alpha- and beta-tubulin heterodimers. Microtubules grow by the addition of GTP-tubulin dimers to the microtubule end, where a stabilizing cap forms. Below the cap, tubulin dimers are in GDP-bound state, owing to GTPase activity of alpha-tubulin.</text>
</comment>
<keyword evidence="5" id="KW-0963">Cytoplasm</keyword>
<dbReference type="InterPro" id="IPR017975">
    <property type="entry name" value="Tubulin_CS"/>
</dbReference>
<gene>
    <name evidence="15" type="ORF">DMC30DRAFT_421367</name>
</gene>
<evidence type="ECO:0000256" key="8">
    <source>
        <dbReference type="ARBA" id="ARBA00023134"/>
    </source>
</evidence>
<feature type="compositionally biased region" description="Pro residues" evidence="12">
    <location>
        <begin position="22"/>
        <end position="33"/>
    </location>
</feature>
<dbReference type="FunFam" id="3.40.50.1440:FF:000009">
    <property type="entry name" value="Tubulin beta chain"/>
    <property type="match status" value="1"/>
</dbReference>
<comment type="caution">
    <text evidence="15">The sequence shown here is derived from an EMBL/GenBank/DDBJ whole genome shotgun (WGS) entry which is preliminary data.</text>
</comment>
<evidence type="ECO:0000313" key="15">
    <source>
        <dbReference type="EMBL" id="TNY21973.1"/>
    </source>
</evidence>
<keyword evidence="9" id="KW-0206">Cytoskeleton</keyword>
<dbReference type="Pfam" id="PF03953">
    <property type="entry name" value="Tubulin_C"/>
    <property type="match status" value="1"/>
</dbReference>
<comment type="subcellular location">
    <subcellularLocation>
        <location evidence="2">Cytoplasm</location>
        <location evidence="2">Cytoskeleton</location>
    </subcellularLocation>
</comment>
<dbReference type="InterPro" id="IPR037103">
    <property type="entry name" value="Tubulin/FtsZ-like_C"/>
</dbReference>
<evidence type="ECO:0000259" key="14">
    <source>
        <dbReference type="SMART" id="SM00865"/>
    </source>
</evidence>
<dbReference type="SMART" id="SM00865">
    <property type="entry name" value="Tubulin_C"/>
    <property type="match status" value="1"/>
</dbReference>
<feature type="domain" description="Tubulin/FtsZ 2-layer sandwich" evidence="14">
    <location>
        <begin position="291"/>
        <end position="428"/>
    </location>
</feature>
<feature type="region of interest" description="Disordered" evidence="12">
    <location>
        <begin position="1"/>
        <end position="33"/>
    </location>
</feature>
<dbReference type="PANTHER" id="PTHR11588">
    <property type="entry name" value="TUBULIN"/>
    <property type="match status" value="1"/>
</dbReference>
<feature type="domain" description="Tubulin/FtsZ GTPase" evidence="13">
    <location>
        <begin position="92"/>
        <end position="289"/>
    </location>
</feature>
<dbReference type="InterPro" id="IPR002453">
    <property type="entry name" value="Beta_tubulin"/>
</dbReference>
<evidence type="ECO:0000256" key="9">
    <source>
        <dbReference type="ARBA" id="ARBA00023212"/>
    </source>
</evidence>
<keyword evidence="8 11" id="KW-0342">GTP-binding</keyword>
<keyword evidence="16" id="KW-1185">Reference proteome</keyword>
<dbReference type="Gene3D" id="1.10.287.600">
    <property type="entry name" value="Helix hairpin bin"/>
    <property type="match status" value="1"/>
</dbReference>
<evidence type="ECO:0000259" key="13">
    <source>
        <dbReference type="SMART" id="SM00864"/>
    </source>
</evidence>
<dbReference type="AlphaFoldDB" id="A0A5C5FYK4"/>
<comment type="subunit">
    <text evidence="4 11">Dimer of alpha and beta chains. A typical microtubule is a hollow water-filled tube with an outer diameter of 25 nm and an inner diameter of 15 nM. Alpha-beta heterodimers associate head-to-tail to form protofilaments running lengthwise along the microtubule wall with the beta-tubulin subunit facing the microtubule plus end conferring a structural polarity. Microtubules usually have 13 protofilaments but different protofilament numbers can be found in some organisms and specialized cells.</text>
</comment>
<dbReference type="Gene3D" id="3.30.1330.20">
    <property type="entry name" value="Tubulin/FtsZ, C-terminal domain"/>
    <property type="match status" value="1"/>
</dbReference>
<keyword evidence="7 11" id="KW-0547">Nucleotide-binding</keyword>
<dbReference type="OrthoDB" id="1662883at2759"/>
<keyword evidence="6 11" id="KW-0493">Microtubule</keyword>
<evidence type="ECO:0000256" key="5">
    <source>
        <dbReference type="ARBA" id="ARBA00022490"/>
    </source>
</evidence>
<reference evidence="15 16" key="1">
    <citation type="submission" date="2019-03" db="EMBL/GenBank/DDBJ databases">
        <title>Rhodosporidium diobovatum UCD-FST 08-225 genome sequencing, assembly, and annotation.</title>
        <authorList>
            <person name="Fakankun I.U."/>
            <person name="Fristensky B."/>
            <person name="Levin D.B."/>
        </authorList>
    </citation>
    <scope>NUCLEOTIDE SEQUENCE [LARGE SCALE GENOMIC DNA]</scope>
    <source>
        <strain evidence="15 16">UCD-FST 08-225</strain>
    </source>
</reference>
<dbReference type="SUPFAM" id="SSF55307">
    <property type="entry name" value="Tubulin C-terminal domain-like"/>
    <property type="match status" value="1"/>
</dbReference>
<dbReference type="GO" id="GO:0097435">
    <property type="term" value="P:supramolecular fiber organization"/>
    <property type="evidence" value="ECO:0007669"/>
    <property type="project" value="UniProtKB-ARBA"/>
</dbReference>
<evidence type="ECO:0000256" key="7">
    <source>
        <dbReference type="ARBA" id="ARBA00022741"/>
    </source>
</evidence>
<evidence type="ECO:0000313" key="16">
    <source>
        <dbReference type="Proteomes" id="UP000311382"/>
    </source>
</evidence>
<dbReference type="PROSITE" id="PS00227">
    <property type="entry name" value="TUBULIN"/>
    <property type="match status" value="1"/>
</dbReference>
<dbReference type="GO" id="GO:0000070">
    <property type="term" value="P:mitotic sister chromatid segregation"/>
    <property type="evidence" value="ECO:0007669"/>
    <property type="project" value="UniProtKB-ARBA"/>
</dbReference>
<dbReference type="Pfam" id="PF00091">
    <property type="entry name" value="Tubulin"/>
    <property type="match status" value="1"/>
</dbReference>
<evidence type="ECO:0000256" key="6">
    <source>
        <dbReference type="ARBA" id="ARBA00022701"/>
    </source>
</evidence>
<dbReference type="EMBL" id="SOZI01000033">
    <property type="protein sequence ID" value="TNY21973.1"/>
    <property type="molecule type" value="Genomic_DNA"/>
</dbReference>
<dbReference type="SUPFAM" id="SSF52490">
    <property type="entry name" value="Tubulin nucleotide-binding domain-like"/>
    <property type="match status" value="1"/>
</dbReference>
<dbReference type="Proteomes" id="UP000311382">
    <property type="component" value="Unassembled WGS sequence"/>
</dbReference>
<evidence type="ECO:0000256" key="1">
    <source>
        <dbReference type="ARBA" id="ARBA00001946"/>
    </source>
</evidence>
<dbReference type="PRINTS" id="PR01163">
    <property type="entry name" value="BETATUBULIN"/>
</dbReference>
<dbReference type="SMART" id="SM00864">
    <property type="entry name" value="Tubulin"/>
    <property type="match status" value="1"/>
</dbReference>
<organism evidence="15 16">
    <name type="scientific">Rhodotorula diobovata</name>
    <dbReference type="NCBI Taxonomy" id="5288"/>
    <lineage>
        <taxon>Eukaryota</taxon>
        <taxon>Fungi</taxon>
        <taxon>Dikarya</taxon>
        <taxon>Basidiomycota</taxon>
        <taxon>Pucciniomycotina</taxon>
        <taxon>Microbotryomycetes</taxon>
        <taxon>Sporidiobolales</taxon>
        <taxon>Sporidiobolaceae</taxon>
        <taxon>Rhodotorula</taxon>
    </lineage>
</organism>
<evidence type="ECO:0000256" key="10">
    <source>
        <dbReference type="ARBA" id="ARBA00034296"/>
    </source>
</evidence>
<dbReference type="InterPro" id="IPR018316">
    <property type="entry name" value="Tubulin/FtsZ_2-layer-sand-dom"/>
</dbReference>
<dbReference type="GO" id="GO:0007052">
    <property type="term" value="P:mitotic spindle organization"/>
    <property type="evidence" value="ECO:0007669"/>
    <property type="project" value="UniProtKB-ARBA"/>
</dbReference>
<dbReference type="InterPro" id="IPR036525">
    <property type="entry name" value="Tubulin/FtsZ_GTPase_sf"/>
</dbReference>
<dbReference type="GO" id="GO:0005525">
    <property type="term" value="F:GTP binding"/>
    <property type="evidence" value="ECO:0007669"/>
    <property type="project" value="UniProtKB-UniRule"/>
</dbReference>
<dbReference type="GO" id="GO:0005874">
    <property type="term" value="C:microtubule"/>
    <property type="evidence" value="ECO:0007669"/>
    <property type="project" value="UniProtKB-KW"/>
</dbReference>
<dbReference type="Gene3D" id="3.40.50.1440">
    <property type="entry name" value="Tubulin/FtsZ, GTPase domain"/>
    <property type="match status" value="1"/>
</dbReference>
<comment type="similarity">
    <text evidence="3 11">Belongs to the tubulin family.</text>
</comment>
<dbReference type="FunFam" id="1.10.287.600:FF:000006">
    <property type="entry name" value="Tubulin beta chain"/>
    <property type="match status" value="1"/>
</dbReference>
<name>A0A5C5FYK4_9BASI</name>
<evidence type="ECO:0000256" key="11">
    <source>
        <dbReference type="RuleBase" id="RU000352"/>
    </source>
</evidence>
<dbReference type="InterPro" id="IPR023123">
    <property type="entry name" value="Tubulin_C"/>
</dbReference>
<dbReference type="PRINTS" id="PR01161">
    <property type="entry name" value="TUBULIN"/>
</dbReference>
<evidence type="ECO:0000256" key="2">
    <source>
        <dbReference type="ARBA" id="ARBA00004245"/>
    </source>
</evidence>
<dbReference type="CDD" id="cd02187">
    <property type="entry name" value="beta_tubulin"/>
    <property type="match status" value="1"/>
</dbReference>